<evidence type="ECO:0000259" key="6">
    <source>
        <dbReference type="Pfam" id="PF08281"/>
    </source>
</evidence>
<evidence type="ECO:0000259" key="5">
    <source>
        <dbReference type="Pfam" id="PF04542"/>
    </source>
</evidence>
<dbReference type="Pfam" id="PF04542">
    <property type="entry name" value="Sigma70_r2"/>
    <property type="match status" value="1"/>
</dbReference>
<dbReference type="InterPro" id="IPR007627">
    <property type="entry name" value="RNA_pol_sigma70_r2"/>
</dbReference>
<dbReference type="SUPFAM" id="SSF88946">
    <property type="entry name" value="Sigma2 domain of RNA polymerase sigma factors"/>
    <property type="match status" value="1"/>
</dbReference>
<evidence type="ECO:0000256" key="1">
    <source>
        <dbReference type="ARBA" id="ARBA00010641"/>
    </source>
</evidence>
<dbReference type="InterPro" id="IPR014284">
    <property type="entry name" value="RNA_pol_sigma-70_dom"/>
</dbReference>
<dbReference type="InterPro" id="IPR039425">
    <property type="entry name" value="RNA_pol_sigma-70-like"/>
</dbReference>
<dbReference type="PANTHER" id="PTHR43133">
    <property type="entry name" value="RNA POLYMERASE ECF-TYPE SIGMA FACTO"/>
    <property type="match status" value="1"/>
</dbReference>
<sequence>MTKHSPDLNSLISHIALYDSESSYEQLFKWLFPSLYRFSFCLLKSRELSEEVASDVMISLWKNRQKLLEVENVRVYAFVIARNLSLNALSKHARQELVSIDDIQVEVALDSLNPEQLLINGELKKKLEQATQSLPGKCQLVFKLIKEDGLSYKETASILNISVKTVDAHLVTAVKKLTTILKMEFNLM</sequence>
<evidence type="ECO:0000256" key="4">
    <source>
        <dbReference type="ARBA" id="ARBA00023163"/>
    </source>
</evidence>
<dbReference type="InterPro" id="IPR036388">
    <property type="entry name" value="WH-like_DNA-bd_sf"/>
</dbReference>
<dbReference type="KEGG" id="psty:BFS30_14195"/>
<dbReference type="EMBL" id="CP017141">
    <property type="protein sequence ID" value="AOM78220.1"/>
    <property type="molecule type" value="Genomic_DNA"/>
</dbReference>
<evidence type="ECO:0008006" key="9">
    <source>
        <dbReference type="Google" id="ProtNLM"/>
    </source>
</evidence>
<dbReference type="Gene3D" id="1.10.10.10">
    <property type="entry name" value="Winged helix-like DNA-binding domain superfamily/Winged helix DNA-binding domain"/>
    <property type="match status" value="1"/>
</dbReference>
<dbReference type="PANTHER" id="PTHR43133:SF46">
    <property type="entry name" value="RNA POLYMERASE SIGMA-70 FACTOR ECF SUBFAMILY"/>
    <property type="match status" value="1"/>
</dbReference>
<keyword evidence="2" id="KW-0805">Transcription regulation</keyword>
<dbReference type="AlphaFoldDB" id="A0A1D7QHW5"/>
<gene>
    <name evidence="7" type="ORF">BFS30_14195</name>
</gene>
<dbReference type="RefSeq" id="WP_069379885.1">
    <property type="nucleotide sequence ID" value="NZ_CP017141.1"/>
</dbReference>
<dbReference type="InterPro" id="IPR013249">
    <property type="entry name" value="RNA_pol_sigma70_r4_t2"/>
</dbReference>
<dbReference type="InterPro" id="IPR013325">
    <property type="entry name" value="RNA_pol_sigma_r2"/>
</dbReference>
<feature type="domain" description="RNA polymerase sigma-70 region 2" evidence="5">
    <location>
        <begin position="33"/>
        <end position="94"/>
    </location>
</feature>
<dbReference type="GO" id="GO:0006352">
    <property type="term" value="P:DNA-templated transcription initiation"/>
    <property type="evidence" value="ECO:0007669"/>
    <property type="project" value="InterPro"/>
</dbReference>
<dbReference type="GO" id="GO:0003677">
    <property type="term" value="F:DNA binding"/>
    <property type="evidence" value="ECO:0007669"/>
    <property type="project" value="InterPro"/>
</dbReference>
<dbReference type="SUPFAM" id="SSF88659">
    <property type="entry name" value="Sigma3 and sigma4 domains of RNA polymerase sigma factors"/>
    <property type="match status" value="1"/>
</dbReference>
<feature type="domain" description="RNA polymerase sigma factor 70 region 4 type 2" evidence="6">
    <location>
        <begin position="126"/>
        <end position="177"/>
    </location>
</feature>
<name>A0A1D7QHW5_9SPHI</name>
<keyword evidence="4" id="KW-0804">Transcription</keyword>
<dbReference type="GO" id="GO:0016987">
    <property type="term" value="F:sigma factor activity"/>
    <property type="evidence" value="ECO:0007669"/>
    <property type="project" value="UniProtKB-KW"/>
</dbReference>
<reference evidence="7 8" key="1">
    <citation type="submission" date="2016-08" db="EMBL/GenBank/DDBJ databases">
        <authorList>
            <person name="Seilhamer J.J."/>
        </authorList>
    </citation>
    <scope>NUCLEOTIDE SEQUENCE [LARGE SCALE GENOMIC DNA]</scope>
    <source>
        <strain evidence="7 8">DX4</strain>
    </source>
</reference>
<evidence type="ECO:0000313" key="8">
    <source>
        <dbReference type="Proteomes" id="UP000094313"/>
    </source>
</evidence>
<organism evidence="7 8">
    <name type="scientific">Pedobacter steynii</name>
    <dbReference type="NCBI Taxonomy" id="430522"/>
    <lineage>
        <taxon>Bacteria</taxon>
        <taxon>Pseudomonadati</taxon>
        <taxon>Bacteroidota</taxon>
        <taxon>Sphingobacteriia</taxon>
        <taxon>Sphingobacteriales</taxon>
        <taxon>Sphingobacteriaceae</taxon>
        <taxon>Pedobacter</taxon>
    </lineage>
</organism>
<dbReference type="Pfam" id="PF08281">
    <property type="entry name" value="Sigma70_r4_2"/>
    <property type="match status" value="1"/>
</dbReference>
<dbReference type="NCBIfam" id="TIGR02937">
    <property type="entry name" value="sigma70-ECF"/>
    <property type="match status" value="1"/>
</dbReference>
<keyword evidence="8" id="KW-1185">Reference proteome</keyword>
<dbReference type="CDD" id="cd06171">
    <property type="entry name" value="Sigma70_r4"/>
    <property type="match status" value="1"/>
</dbReference>
<dbReference type="Proteomes" id="UP000094313">
    <property type="component" value="Chromosome"/>
</dbReference>
<protein>
    <recommendedName>
        <fullName evidence="9">RNA polymerase sigma-70 factor, ECF subfamily</fullName>
    </recommendedName>
</protein>
<dbReference type="InterPro" id="IPR013324">
    <property type="entry name" value="RNA_pol_sigma_r3/r4-like"/>
</dbReference>
<comment type="similarity">
    <text evidence="1">Belongs to the sigma-70 factor family. ECF subfamily.</text>
</comment>
<dbReference type="OrthoDB" id="659361at2"/>
<keyword evidence="3" id="KW-0731">Sigma factor</keyword>
<dbReference type="Gene3D" id="1.10.1740.10">
    <property type="match status" value="1"/>
</dbReference>
<proteinExistence type="inferred from homology"/>
<evidence type="ECO:0000313" key="7">
    <source>
        <dbReference type="EMBL" id="AOM78220.1"/>
    </source>
</evidence>
<accession>A0A1D7QHW5</accession>
<evidence type="ECO:0000256" key="3">
    <source>
        <dbReference type="ARBA" id="ARBA00023082"/>
    </source>
</evidence>
<evidence type="ECO:0000256" key="2">
    <source>
        <dbReference type="ARBA" id="ARBA00023015"/>
    </source>
</evidence>